<evidence type="ECO:0000313" key="3">
    <source>
        <dbReference type="Proteomes" id="UP000192872"/>
    </source>
</evidence>
<name>A0A1W9HY54_9HYPH</name>
<proteinExistence type="predicted"/>
<reference evidence="2 3" key="1">
    <citation type="journal article" date="2017" name="Water Res.">
        <title>Comammox in drinking water systems.</title>
        <authorList>
            <person name="Wang Y."/>
            <person name="Ma L."/>
            <person name="Mao Y."/>
            <person name="Jiang X."/>
            <person name="Xia Y."/>
            <person name="Yu K."/>
            <person name="Li B."/>
            <person name="Zhang T."/>
        </authorList>
    </citation>
    <scope>NUCLEOTIDE SEQUENCE [LARGE SCALE GENOMIC DNA]</scope>
    <source>
        <strain evidence="2">SG_bin8</strain>
    </source>
</reference>
<gene>
    <name evidence="2" type="ORF">A4S15_08885</name>
</gene>
<evidence type="ECO:0000259" key="1">
    <source>
        <dbReference type="Pfam" id="PF10056"/>
    </source>
</evidence>
<dbReference type="Proteomes" id="UP000192872">
    <property type="component" value="Unassembled WGS sequence"/>
</dbReference>
<dbReference type="EMBL" id="LWDL01000015">
    <property type="protein sequence ID" value="OQW52252.1"/>
    <property type="molecule type" value="Genomic_DNA"/>
</dbReference>
<sequence length="115" mass="13016">MRGTKRQDAILKAMRLLIPRAPLADFGPILEAATSARMKTLPPQIAAWLSIIAYIRHVHSEYDALLADGYERDAARFFVREAIDEVLTGWGCQRRLEEHDDEATDMSEPVTPRPL</sequence>
<dbReference type="InterPro" id="IPR018744">
    <property type="entry name" value="DUF2293"/>
</dbReference>
<dbReference type="STRING" id="1827387.A4S15_08885"/>
<protein>
    <recommendedName>
        <fullName evidence="1">DUF2293 domain-containing protein</fullName>
    </recommendedName>
</protein>
<organism evidence="2 3">
    <name type="scientific">Candidatus Raskinella chloraquaticus</name>
    <dbReference type="NCBI Taxonomy" id="1951219"/>
    <lineage>
        <taxon>Bacteria</taxon>
        <taxon>Pseudomonadati</taxon>
        <taxon>Pseudomonadota</taxon>
        <taxon>Alphaproteobacteria</taxon>
        <taxon>Hyphomicrobiales</taxon>
        <taxon>Phreatobacteraceae</taxon>
        <taxon>Candidatus Raskinella</taxon>
    </lineage>
</organism>
<dbReference type="Pfam" id="PF10056">
    <property type="entry name" value="DUF2293"/>
    <property type="match status" value="1"/>
</dbReference>
<comment type="caution">
    <text evidence="2">The sequence shown here is derived from an EMBL/GenBank/DDBJ whole genome shotgun (WGS) entry which is preliminary data.</text>
</comment>
<dbReference type="AlphaFoldDB" id="A0A1W9HY54"/>
<dbReference type="RefSeq" id="WP_376801415.1">
    <property type="nucleotide sequence ID" value="NZ_DBNB01000021.1"/>
</dbReference>
<feature type="domain" description="DUF2293" evidence="1">
    <location>
        <begin position="14"/>
        <end position="91"/>
    </location>
</feature>
<evidence type="ECO:0000313" key="2">
    <source>
        <dbReference type="EMBL" id="OQW52252.1"/>
    </source>
</evidence>
<accession>A0A1W9HY54</accession>